<organism evidence="6 7">
    <name type="scientific">Dimargaris verticillata</name>
    <dbReference type="NCBI Taxonomy" id="2761393"/>
    <lineage>
        <taxon>Eukaryota</taxon>
        <taxon>Fungi</taxon>
        <taxon>Fungi incertae sedis</taxon>
        <taxon>Zoopagomycota</taxon>
        <taxon>Kickxellomycotina</taxon>
        <taxon>Dimargaritomycetes</taxon>
        <taxon>Dimargaritales</taxon>
        <taxon>Dimargaritaceae</taxon>
        <taxon>Dimargaris</taxon>
    </lineage>
</organism>
<keyword evidence="4" id="KW-0811">Translocation</keyword>
<keyword evidence="4" id="KW-0653">Protein transport</keyword>
<gene>
    <name evidence="6" type="primary">NIC96</name>
    <name evidence="6" type="ORF">H4R34_002121</name>
</gene>
<dbReference type="EMBL" id="JANBQB010000130">
    <property type="protein sequence ID" value="KAJ1981318.1"/>
    <property type="molecule type" value="Genomic_DNA"/>
</dbReference>
<accession>A0A9W8BA29</accession>
<evidence type="ECO:0000313" key="7">
    <source>
        <dbReference type="Proteomes" id="UP001151582"/>
    </source>
</evidence>
<proteinExistence type="inferred from homology"/>
<dbReference type="PANTHER" id="PTHR11225:SF4">
    <property type="entry name" value="NUCLEAR PORE COMPLEX PROTEIN NUP93"/>
    <property type="match status" value="1"/>
</dbReference>
<feature type="region of interest" description="Disordered" evidence="5">
    <location>
        <begin position="155"/>
        <end position="175"/>
    </location>
</feature>
<dbReference type="GO" id="GO:0005643">
    <property type="term" value="C:nuclear pore"/>
    <property type="evidence" value="ECO:0007669"/>
    <property type="project" value="UniProtKB-SubCell"/>
</dbReference>
<keyword evidence="4" id="KW-0509">mRNA transport</keyword>
<protein>
    <recommendedName>
        <fullName evidence="4">Nuclear pore protein</fullName>
    </recommendedName>
</protein>
<evidence type="ECO:0000256" key="3">
    <source>
        <dbReference type="ARBA" id="ARBA00023242"/>
    </source>
</evidence>
<dbReference type="PANTHER" id="PTHR11225">
    <property type="entry name" value="NUCLEAR PORE COMPLEX PROTEIN NUP93 NUCLEOPORIN NUP93 DEAD EYE PROTEIN"/>
    <property type="match status" value="1"/>
</dbReference>
<reference evidence="6" key="1">
    <citation type="submission" date="2022-07" db="EMBL/GenBank/DDBJ databases">
        <title>Phylogenomic reconstructions and comparative analyses of Kickxellomycotina fungi.</title>
        <authorList>
            <person name="Reynolds N.K."/>
            <person name="Stajich J.E."/>
            <person name="Barry K."/>
            <person name="Grigoriev I.V."/>
            <person name="Crous P."/>
            <person name="Smith M.E."/>
        </authorList>
    </citation>
    <scope>NUCLEOTIDE SEQUENCE</scope>
    <source>
        <strain evidence="6">RSA 567</strain>
    </source>
</reference>
<evidence type="ECO:0000313" key="6">
    <source>
        <dbReference type="EMBL" id="KAJ1981318.1"/>
    </source>
</evidence>
<evidence type="ECO:0000256" key="4">
    <source>
        <dbReference type="RuleBase" id="RU364035"/>
    </source>
</evidence>
<dbReference type="GO" id="GO:0017056">
    <property type="term" value="F:structural constituent of nuclear pore"/>
    <property type="evidence" value="ECO:0007669"/>
    <property type="project" value="InterPro"/>
</dbReference>
<sequence length="932" mass="105449">MVQSNPNRLKQLLEDSQRLTSHIAASDVPSLQRGLDQLESDSKRLVSRSILDNPGLDPQSHLLLTSGGVDPERLTQAAHKFNLSAAFEPVQSIPDTDVDGFLQYQREQLIINAIESGYRETCQDFEQASERALRADWQRAKNRLLEELGQHPVGGSVGAQATVGRHDDGLEPGTTAGMFRRRARSTSSLQLNPRMLRYATAVRDLNDRRLGRHRCTVVNLFEHVAEQLTGDDKAHQVVACWRLLATLLDERPEAAGVLADHELHEAEFRDAYTNASYASPASVQVRNHFIQGAQTYLQDQFMQYIDKTLAQFPHEAHMGGVPSVHNKIRAYLNIKLNRNASLQAQLEKDQDQAVWAHLYYLFRVGRIPDALEYAMQHETFLVRSERNFLTYLKAFVDDEDHRLPKTLRDRIHADFNRYTRNTHDGVDPFKFALMKIIGRCELGRKSVSEVIQATEDYVWLQLALIRESATGEEHPDDQYSLRDLQRLLTRFGPNHFNPNGSNPILYFQVLLLSAQFEQAINFLLQHESYRVEAVHFAIALAYYGLIRPTPLNLQMGALDYLTVAPDTEGVEMDYLNVNRIVTDYTYRFSAKDCGDALQYVLLLCLPGLLNPTQPDRAQYQRNLCHEALLALILDSGDFVGLLGDINRDGTRTPGLLEQYKSLIPGDDGDYHHGHPPTSDLLIRITKQAAERCHQDGRLADAIMLFNMAEEYDTVVVVMVRQLGEILSNPAERYQIAKGSSEASGMDSSNADSSAGVPRGALRLGLTALTNLSAPEVKRMAEKILGYYMQQPHIQTTIQPKHRETCSLLIRLLDFMAAYEADRVEVALTIIEKLNLIPLDADVATITRQAEQLRDMDEAVARNFPDILLATMDVLYRLYSQTKQSQFLDATKHAQLQQLQRKARSVMVLAGMVQFRMPADTYSRLNRLEVFMN</sequence>
<dbReference type="GO" id="GO:0006606">
    <property type="term" value="P:protein import into nucleus"/>
    <property type="evidence" value="ECO:0007669"/>
    <property type="project" value="TreeGrafter"/>
</dbReference>
<comment type="subcellular location">
    <subcellularLocation>
        <location evidence="1">Nucleus envelope</location>
    </subcellularLocation>
    <subcellularLocation>
        <location evidence="4">Nucleus</location>
        <location evidence="4">Nuclear pore complex</location>
    </subcellularLocation>
</comment>
<evidence type="ECO:0000256" key="1">
    <source>
        <dbReference type="ARBA" id="ARBA00004259"/>
    </source>
</evidence>
<dbReference type="InterPro" id="IPR007231">
    <property type="entry name" value="Nucleoporin_int_Nup93/Nic96"/>
</dbReference>
<dbReference type="AlphaFoldDB" id="A0A9W8BA29"/>
<dbReference type="OrthoDB" id="203824at2759"/>
<evidence type="ECO:0000256" key="5">
    <source>
        <dbReference type="SAM" id="MobiDB-lite"/>
    </source>
</evidence>
<comment type="caution">
    <text evidence="6">The sequence shown here is derived from an EMBL/GenBank/DDBJ whole genome shotgun (WGS) entry which is preliminary data.</text>
</comment>
<dbReference type="Pfam" id="PF04097">
    <property type="entry name" value="Nic96"/>
    <property type="match status" value="1"/>
</dbReference>
<keyword evidence="4" id="KW-0906">Nuclear pore complex</keyword>
<keyword evidence="7" id="KW-1185">Reference proteome</keyword>
<dbReference type="GO" id="GO:0016973">
    <property type="term" value="P:poly(A)+ mRNA export from nucleus"/>
    <property type="evidence" value="ECO:0007669"/>
    <property type="project" value="TreeGrafter"/>
</dbReference>
<keyword evidence="4" id="KW-0472">Membrane</keyword>
<keyword evidence="4" id="KW-0813">Transport</keyword>
<name>A0A9W8BA29_9FUNG</name>
<keyword evidence="3 4" id="KW-0539">Nucleus</keyword>
<evidence type="ECO:0000256" key="2">
    <source>
        <dbReference type="ARBA" id="ARBA00010186"/>
    </source>
</evidence>
<comment type="similarity">
    <text evidence="2 4">Belongs to the nucleoporin interacting component (NIC) family.</text>
</comment>
<dbReference type="Proteomes" id="UP001151582">
    <property type="component" value="Unassembled WGS sequence"/>
</dbReference>